<reference evidence="2 9" key="6">
    <citation type="submission" date="2018-06" db="EMBL/GenBank/DDBJ databases">
        <title>Population genomics shows no distinction between pathogenic Candida krusei and environmental Pichia kudriavzevii: One species, four names.</title>
        <authorList>
            <person name="Douglass A.P."/>
            <person name="Offei B."/>
            <person name="Braun-Galleani S."/>
            <person name="Coughlan A.Y."/>
            <person name="Martos A."/>
            <person name="Ortiz-Merino R.A."/>
            <person name="Byrne K.P."/>
            <person name="Wolfe K.H."/>
        </authorList>
    </citation>
    <scope>NUCLEOTIDE SEQUENCE [LARGE SCALE GENOMIC DNA]</scope>
    <source>
        <strain evidence="2 9">CBS573</strain>
    </source>
</reference>
<dbReference type="InterPro" id="IPR011990">
    <property type="entry name" value="TPR-like_helical_dom_sf"/>
</dbReference>
<dbReference type="eggNOG" id="KOG3024">
    <property type="taxonomic scope" value="Eukaryota"/>
</dbReference>
<dbReference type="GO" id="GO:0072380">
    <property type="term" value="C:TRC complex"/>
    <property type="evidence" value="ECO:0007669"/>
    <property type="project" value="TreeGrafter"/>
</dbReference>
<keyword evidence="9" id="KW-1185">Reference proteome</keyword>
<proteinExistence type="inferred from homology"/>
<reference evidence="3" key="2">
    <citation type="submission" date="2014-08" db="EMBL/GenBank/DDBJ databases">
        <title>Exploiting Issatchenkia orientalis SD108 for Succinic Acid Production.</title>
        <authorList>
            <person name="Xiao H."/>
            <person name="Shao Z."/>
            <person name="Jiang Y."/>
            <person name="Dole S."/>
            <person name="Zhao H."/>
        </authorList>
    </citation>
    <scope>NUCLEOTIDE SEQUENCE [LARGE SCALE GENOMIC DNA]</scope>
    <source>
        <strain evidence="3">SD108</strain>
    </source>
</reference>
<dbReference type="Proteomes" id="UP000249293">
    <property type="component" value="Chromosome 2"/>
</dbReference>
<dbReference type="EMBL" id="JQFK01000025">
    <property type="protein sequence ID" value="KGK38067.1"/>
    <property type="molecule type" value="Genomic_DNA"/>
</dbReference>
<protein>
    <submittedName>
        <fullName evidence="4">Golgi to ER traffic protein 4</fullName>
    </submittedName>
</protein>
<sequence>MTSLVENKLKKSLARFRERINNGSYYEAQQTIRSITNRYVHAKNYEAAVSLLYQSTMILLESKQYDEAADLYLYMLEVFQDENKEIDLFERDDVNKIMSLITLFPDTDANLGNLAKETSKFLTSKLGNSVGLPKLNFLLGSKLYNSGNVSLISQSEGYLFLSEDAKALEMIIDLEYKTWKTSKVTNDFGLYLARTVLPYLAIKNVKFARMAINEFMERFQKDQPDLQTEAIDGMFIFDGPEETNLNDKLLNCQKLVNFLQLLTTLLSRGKIEDANVFQLLIKRYQDIIKTYDGLLERINEIAGIYYNISFIKKQSNLLQDMMGSFLGGGK</sequence>
<organism evidence="3 6">
    <name type="scientific">Pichia kudriavzevii</name>
    <name type="common">Yeast</name>
    <name type="synonym">Issatchenkia orientalis</name>
    <dbReference type="NCBI Taxonomy" id="4909"/>
    <lineage>
        <taxon>Eukaryota</taxon>
        <taxon>Fungi</taxon>
        <taxon>Dikarya</taxon>
        <taxon>Ascomycota</taxon>
        <taxon>Saccharomycotina</taxon>
        <taxon>Pichiomycetes</taxon>
        <taxon>Pichiales</taxon>
        <taxon>Pichiaceae</taxon>
        <taxon>Pichia</taxon>
    </lineage>
</organism>
<reference evidence="4" key="4">
    <citation type="submission" date="2017-01" db="EMBL/GenBank/DDBJ databases">
        <authorList>
            <person name="Mah S.A."/>
            <person name="Swanson W.J."/>
            <person name="Moy G.W."/>
            <person name="Vacquier V.D."/>
        </authorList>
    </citation>
    <scope>NUCLEOTIDE SEQUENCE [LARGE SCALE GENOMIC DNA]</scope>
    <source>
        <strain evidence="4">129</strain>
    </source>
</reference>
<comment type="similarity">
    <text evidence="1">Belongs to the GET4 family.</text>
</comment>
<dbReference type="HOGENOM" id="CLU_046061_0_2_1"/>
<evidence type="ECO:0000313" key="2">
    <source>
        <dbReference type="EMBL" id="AWU75084.1"/>
    </source>
</evidence>
<dbReference type="InterPro" id="IPR007317">
    <property type="entry name" value="GET4"/>
</dbReference>
<reference evidence="7" key="3">
    <citation type="journal article" date="2017" name="Genome Announc.">
        <title>Genome sequences of Cyberlindnera fabianii 65, Pichia kudriavzevii 129, and Saccharomyces cerevisiae 131 isolated from fermented masau fruits in Zimbabwe.</title>
        <authorList>
            <person name="van Rijswijck I.M.H."/>
            <person name="Derks M.F.L."/>
            <person name="Abee T."/>
            <person name="de Ridder D."/>
            <person name="Smid E.J."/>
        </authorList>
    </citation>
    <scope>NUCLEOTIDE SEQUENCE [LARGE SCALE GENOMIC DNA]</scope>
    <source>
        <strain evidence="7">129</strain>
    </source>
</reference>
<dbReference type="Pfam" id="PF04190">
    <property type="entry name" value="GET4"/>
    <property type="match status" value="1"/>
</dbReference>
<dbReference type="OrthoDB" id="10252405at2759"/>
<dbReference type="Proteomes" id="UP000189274">
    <property type="component" value="Unassembled WGS sequence"/>
</dbReference>
<evidence type="ECO:0000313" key="3">
    <source>
        <dbReference type="EMBL" id="KGK38067.1"/>
    </source>
</evidence>
<name>A0A099P1J5_PICKU</name>
<accession>A0A099P1J5</accession>
<dbReference type="Gene3D" id="1.25.40.10">
    <property type="entry name" value="Tetratricopeptide repeat domain"/>
    <property type="match status" value="1"/>
</dbReference>
<dbReference type="Proteomes" id="UP000029867">
    <property type="component" value="Unassembled WGS sequence"/>
</dbReference>
<dbReference type="AlphaFoldDB" id="A0A099P1J5"/>
<dbReference type="PANTHER" id="PTHR12875">
    <property type="entry name" value="GOLGI TO ER TRAFFIC PROTEIN 4 HOMOLOG"/>
    <property type="match status" value="1"/>
</dbReference>
<dbReference type="SUPFAM" id="SSF48452">
    <property type="entry name" value="TPR-like"/>
    <property type="match status" value="1"/>
</dbReference>
<dbReference type="Proteomes" id="UP000195871">
    <property type="component" value="Unassembled WGS sequence"/>
</dbReference>
<dbReference type="GO" id="GO:0045048">
    <property type="term" value="P:protein insertion into ER membrane"/>
    <property type="evidence" value="ECO:0007669"/>
    <property type="project" value="InterPro"/>
</dbReference>
<dbReference type="PANTHER" id="PTHR12875:SF0">
    <property type="entry name" value="GOLGI TO ER TRAFFIC PROTEIN 4 HOMOLOG"/>
    <property type="match status" value="1"/>
</dbReference>
<reference evidence="5 8" key="5">
    <citation type="submission" date="2017-05" db="EMBL/GenBank/DDBJ databases">
        <title>The Genome Sequence of Candida krusei Ckrusei653.</title>
        <authorList>
            <person name="Cuomo C."/>
            <person name="Forche A."/>
            <person name="Young S."/>
            <person name="Abouelleil A."/>
            <person name="Cao P."/>
            <person name="Chapman S."/>
            <person name="Cusick C."/>
            <person name="Shea T."/>
            <person name="Nusbaum C."/>
            <person name="Birren B."/>
        </authorList>
    </citation>
    <scope>NUCLEOTIDE SEQUENCE [LARGE SCALE GENOMIC DNA]</scope>
    <source>
        <strain evidence="5 8">Ckrusei653</strain>
    </source>
</reference>
<dbReference type="EMBL" id="MQVM01000008">
    <property type="protein sequence ID" value="ONH74811.1"/>
    <property type="molecule type" value="Genomic_DNA"/>
</dbReference>
<evidence type="ECO:0000313" key="6">
    <source>
        <dbReference type="Proteomes" id="UP000029867"/>
    </source>
</evidence>
<dbReference type="STRING" id="4909.A0A099P1J5"/>
<evidence type="ECO:0000256" key="1">
    <source>
        <dbReference type="ARBA" id="ARBA00005351"/>
    </source>
</evidence>
<reference evidence="6" key="1">
    <citation type="journal article" date="2014" name="Microb. Cell Fact.">
        <title>Exploiting Issatchenkia orientalis SD108 for succinic acid production.</title>
        <authorList>
            <person name="Xiao H."/>
            <person name="Shao Z."/>
            <person name="Jiang Y."/>
            <person name="Dole S."/>
            <person name="Zhao H."/>
        </authorList>
    </citation>
    <scope>NUCLEOTIDE SEQUENCE [LARGE SCALE GENOMIC DNA]</scope>
    <source>
        <strain evidence="6">SD108</strain>
    </source>
</reference>
<evidence type="ECO:0000313" key="7">
    <source>
        <dbReference type="Proteomes" id="UP000189274"/>
    </source>
</evidence>
<gene>
    <name evidence="4" type="ORF">BOH78_2167</name>
    <name evidence="2" type="ORF">C5L36_0B03350</name>
    <name evidence="5" type="ORF">CAS74_003437</name>
    <name evidence="3" type="ORF">JL09_g2812</name>
</gene>
<evidence type="ECO:0000313" key="9">
    <source>
        <dbReference type="Proteomes" id="UP000249293"/>
    </source>
</evidence>
<evidence type="ECO:0000313" key="8">
    <source>
        <dbReference type="Proteomes" id="UP000195871"/>
    </source>
</evidence>
<dbReference type="VEuPathDB" id="FungiDB:C5L36_0B03350"/>
<dbReference type="EMBL" id="NHMM01000005">
    <property type="protein sequence ID" value="OUT21321.1"/>
    <property type="molecule type" value="Genomic_DNA"/>
</dbReference>
<evidence type="ECO:0000313" key="4">
    <source>
        <dbReference type="EMBL" id="ONH74811.1"/>
    </source>
</evidence>
<dbReference type="EMBL" id="CP028774">
    <property type="protein sequence ID" value="AWU75084.1"/>
    <property type="molecule type" value="Genomic_DNA"/>
</dbReference>
<evidence type="ECO:0000313" key="5">
    <source>
        <dbReference type="EMBL" id="OUT21321.1"/>
    </source>
</evidence>